<dbReference type="SUPFAM" id="SSF100910">
    <property type="entry name" value="Chemosensory protein Csp2"/>
    <property type="match status" value="2"/>
</dbReference>
<name>A0A8J2HNE8_COTCN</name>
<dbReference type="Proteomes" id="UP000786811">
    <property type="component" value="Unassembled WGS sequence"/>
</dbReference>
<reference evidence="1" key="1">
    <citation type="submission" date="2021-04" db="EMBL/GenBank/DDBJ databases">
        <authorList>
            <person name="Chebbi M.A.C M."/>
        </authorList>
    </citation>
    <scope>NUCLEOTIDE SEQUENCE</scope>
</reference>
<accession>A0A8J2HNE8</accession>
<proteinExistence type="predicted"/>
<dbReference type="InterPro" id="IPR036682">
    <property type="entry name" value="OS_D_A10/PebIII_sf"/>
</dbReference>
<dbReference type="OrthoDB" id="6355718at2759"/>
<gene>
    <name evidence="1" type="ORF">HICCMSTLAB_LOCUS12686</name>
</gene>
<protein>
    <submittedName>
        <fullName evidence="1">Chemosensory protein 15.3770</fullName>
    </submittedName>
</protein>
<dbReference type="AlphaFoldDB" id="A0A8J2HNE8"/>
<keyword evidence="2" id="KW-1185">Reference proteome</keyword>
<dbReference type="EMBL" id="CAJNRD030001124">
    <property type="protein sequence ID" value="CAG5107312.1"/>
    <property type="molecule type" value="Genomic_DNA"/>
</dbReference>
<dbReference type="InterPro" id="IPR005055">
    <property type="entry name" value="A10/PebIII"/>
</dbReference>
<comment type="caution">
    <text evidence="1">The sequence shown here is derived from an EMBL/GenBank/DDBJ whole genome shotgun (WGS) entry which is preliminary data.</text>
</comment>
<dbReference type="Pfam" id="PF03392">
    <property type="entry name" value="OS-D"/>
    <property type="match status" value="2"/>
</dbReference>
<dbReference type="PANTHER" id="PTHR11257">
    <property type="entry name" value="CHEMOSENSORY PROTEIN-RELATED"/>
    <property type="match status" value="1"/>
</dbReference>
<organism evidence="1 2">
    <name type="scientific">Cotesia congregata</name>
    <name type="common">Parasitoid wasp</name>
    <name type="synonym">Apanteles congregatus</name>
    <dbReference type="NCBI Taxonomy" id="51543"/>
    <lineage>
        <taxon>Eukaryota</taxon>
        <taxon>Metazoa</taxon>
        <taxon>Ecdysozoa</taxon>
        <taxon>Arthropoda</taxon>
        <taxon>Hexapoda</taxon>
        <taxon>Insecta</taxon>
        <taxon>Pterygota</taxon>
        <taxon>Neoptera</taxon>
        <taxon>Endopterygota</taxon>
        <taxon>Hymenoptera</taxon>
        <taxon>Apocrita</taxon>
        <taxon>Ichneumonoidea</taxon>
        <taxon>Braconidae</taxon>
        <taxon>Microgastrinae</taxon>
        <taxon>Cotesia</taxon>
    </lineage>
</organism>
<evidence type="ECO:0000313" key="1">
    <source>
        <dbReference type="EMBL" id="CAG5107312.1"/>
    </source>
</evidence>
<sequence>MIFFSSNTITLVPSSKNYFIANGYREAKYENVPEEILTKYLPKIQCYADQAPCNEVDALFKSKLPEILVNNCLTCDEGIIKREAQEELQILRQYFFTDFKFLLEKNTIPIVFNCLLNAGPCDSRLTLFKSKLQFFLKNNECPDCTDDFINKMKKRIDYLKKFHPQKWQQIEQILPANVVTKGGATEYIKTSRFYFLHSRRQIA</sequence>
<evidence type="ECO:0000313" key="2">
    <source>
        <dbReference type="Proteomes" id="UP000786811"/>
    </source>
</evidence>
<dbReference type="Gene3D" id="1.10.2080.10">
    <property type="entry name" value="Insect odorant-binding protein A10/Ejaculatory bulb-specific protein 3"/>
    <property type="match status" value="2"/>
</dbReference>